<dbReference type="AlphaFoldDB" id="A0A3L6FB43"/>
<proteinExistence type="predicted"/>
<accession>A0A3L6FB43</accession>
<reference evidence="1 2" key="1">
    <citation type="journal article" date="2018" name="Nat. Genet.">
        <title>Extensive intraspecific gene order and gene structural variations between Mo17 and other maize genomes.</title>
        <authorList>
            <person name="Sun S."/>
            <person name="Zhou Y."/>
            <person name="Chen J."/>
            <person name="Shi J."/>
            <person name="Zhao H."/>
            <person name="Zhao H."/>
            <person name="Song W."/>
            <person name="Zhang M."/>
            <person name="Cui Y."/>
            <person name="Dong X."/>
            <person name="Liu H."/>
            <person name="Ma X."/>
            <person name="Jiao Y."/>
            <person name="Wang B."/>
            <person name="Wei X."/>
            <person name="Stein J.C."/>
            <person name="Glaubitz J.C."/>
            <person name="Lu F."/>
            <person name="Yu G."/>
            <person name="Liang C."/>
            <person name="Fengler K."/>
            <person name="Li B."/>
            <person name="Rafalski A."/>
            <person name="Schnable P.S."/>
            <person name="Ware D.H."/>
            <person name="Buckler E.S."/>
            <person name="Lai J."/>
        </authorList>
    </citation>
    <scope>NUCLEOTIDE SEQUENCE [LARGE SCALE GENOMIC DNA]</scope>
    <source>
        <strain evidence="2">cv. Missouri 17</strain>
        <tissue evidence="1">Seedling</tissue>
    </source>
</reference>
<dbReference type="EMBL" id="NCVQ01000004">
    <property type="protein sequence ID" value="PWZ30452.1"/>
    <property type="molecule type" value="Genomic_DNA"/>
</dbReference>
<name>A0A3L6FB43_MAIZE</name>
<evidence type="ECO:0000313" key="2">
    <source>
        <dbReference type="Proteomes" id="UP000251960"/>
    </source>
</evidence>
<gene>
    <name evidence="1" type="ORF">Zm00014a_019283</name>
</gene>
<comment type="caution">
    <text evidence="1">The sequence shown here is derived from an EMBL/GenBank/DDBJ whole genome shotgun (WGS) entry which is preliminary data.</text>
</comment>
<evidence type="ECO:0000313" key="1">
    <source>
        <dbReference type="EMBL" id="PWZ30452.1"/>
    </source>
</evidence>
<dbReference type="Proteomes" id="UP000251960">
    <property type="component" value="Chromosome 3"/>
</dbReference>
<sequence>MPNDYLVLNVEKNRSFR</sequence>
<organism evidence="1 2">
    <name type="scientific">Zea mays</name>
    <name type="common">Maize</name>
    <dbReference type="NCBI Taxonomy" id="4577"/>
    <lineage>
        <taxon>Eukaryota</taxon>
        <taxon>Viridiplantae</taxon>
        <taxon>Streptophyta</taxon>
        <taxon>Embryophyta</taxon>
        <taxon>Tracheophyta</taxon>
        <taxon>Spermatophyta</taxon>
        <taxon>Magnoliopsida</taxon>
        <taxon>Liliopsida</taxon>
        <taxon>Poales</taxon>
        <taxon>Poaceae</taxon>
        <taxon>PACMAD clade</taxon>
        <taxon>Panicoideae</taxon>
        <taxon>Andropogonodae</taxon>
        <taxon>Andropogoneae</taxon>
        <taxon>Tripsacinae</taxon>
        <taxon>Zea</taxon>
    </lineage>
</organism>
<protein>
    <submittedName>
        <fullName evidence="1">Uncharacterized protein</fullName>
    </submittedName>
</protein>